<evidence type="ECO:0000313" key="1">
    <source>
        <dbReference type="EMBL" id="NYJ19615.1"/>
    </source>
</evidence>
<keyword evidence="2" id="KW-1185">Reference proteome</keyword>
<dbReference type="Proteomes" id="UP000537260">
    <property type="component" value="Unassembled WGS sequence"/>
</dbReference>
<name>A0A7Z0EEA6_9MICO</name>
<organism evidence="1 2">
    <name type="scientific">Glaciibacter psychrotolerans</name>
    <dbReference type="NCBI Taxonomy" id="670054"/>
    <lineage>
        <taxon>Bacteria</taxon>
        <taxon>Bacillati</taxon>
        <taxon>Actinomycetota</taxon>
        <taxon>Actinomycetes</taxon>
        <taxon>Micrococcales</taxon>
        <taxon>Microbacteriaceae</taxon>
        <taxon>Glaciibacter</taxon>
    </lineage>
</organism>
<proteinExistence type="predicted"/>
<sequence length="45" mass="4801">MELHETLEGGIEISVGDNHVLITGPLPPGFREALVARIAESTSDE</sequence>
<evidence type="ECO:0000313" key="2">
    <source>
        <dbReference type="Proteomes" id="UP000537260"/>
    </source>
</evidence>
<dbReference type="AlphaFoldDB" id="A0A7Z0EEA6"/>
<comment type="caution">
    <text evidence="1">The sequence shown here is derived from an EMBL/GenBank/DDBJ whole genome shotgun (WGS) entry which is preliminary data.</text>
</comment>
<gene>
    <name evidence="1" type="ORF">HNR05_001406</name>
</gene>
<accession>A0A7Z0EEA6</accession>
<protein>
    <submittedName>
        <fullName evidence="1">Uncharacterized protein</fullName>
    </submittedName>
</protein>
<reference evidence="1 2" key="1">
    <citation type="submission" date="2020-07" db="EMBL/GenBank/DDBJ databases">
        <title>Sequencing the genomes of 1000 actinobacteria strains.</title>
        <authorList>
            <person name="Klenk H.-P."/>
        </authorList>
    </citation>
    <scope>NUCLEOTIDE SEQUENCE [LARGE SCALE GENOMIC DNA]</scope>
    <source>
        <strain evidence="1 2">LI1</strain>
    </source>
</reference>
<dbReference type="EMBL" id="JACCFM010000001">
    <property type="protein sequence ID" value="NYJ19615.1"/>
    <property type="molecule type" value="Genomic_DNA"/>
</dbReference>